<evidence type="ECO:0000313" key="2">
    <source>
        <dbReference type="EMBL" id="GAB0205069.1"/>
    </source>
</evidence>
<evidence type="ECO:0000256" key="1">
    <source>
        <dbReference type="SAM" id="MobiDB-lite"/>
    </source>
</evidence>
<organism evidence="2 3">
    <name type="scientific">Grus japonensis</name>
    <name type="common">Japanese crane</name>
    <name type="synonym">Red-crowned crane</name>
    <dbReference type="NCBI Taxonomy" id="30415"/>
    <lineage>
        <taxon>Eukaryota</taxon>
        <taxon>Metazoa</taxon>
        <taxon>Chordata</taxon>
        <taxon>Craniata</taxon>
        <taxon>Vertebrata</taxon>
        <taxon>Euteleostomi</taxon>
        <taxon>Archelosauria</taxon>
        <taxon>Archosauria</taxon>
        <taxon>Dinosauria</taxon>
        <taxon>Saurischia</taxon>
        <taxon>Theropoda</taxon>
        <taxon>Coelurosauria</taxon>
        <taxon>Aves</taxon>
        <taxon>Neognathae</taxon>
        <taxon>Neoaves</taxon>
        <taxon>Gruiformes</taxon>
        <taxon>Gruidae</taxon>
        <taxon>Grus</taxon>
    </lineage>
</organism>
<dbReference type="EMBL" id="BAAFJT010000040">
    <property type="protein sequence ID" value="GAB0205069.1"/>
    <property type="molecule type" value="Genomic_DNA"/>
</dbReference>
<reference evidence="2 3" key="1">
    <citation type="submission" date="2024-06" db="EMBL/GenBank/DDBJ databases">
        <title>The draft genome of Grus japonensis, version 3.</title>
        <authorList>
            <person name="Nabeshima K."/>
            <person name="Suzuki S."/>
            <person name="Onuma M."/>
        </authorList>
    </citation>
    <scope>NUCLEOTIDE SEQUENCE [LARGE SCALE GENOMIC DNA]</scope>
    <source>
        <strain evidence="2 3">451A</strain>
    </source>
</reference>
<feature type="region of interest" description="Disordered" evidence="1">
    <location>
        <begin position="1"/>
        <end position="21"/>
    </location>
</feature>
<dbReference type="Proteomes" id="UP001623348">
    <property type="component" value="Unassembled WGS sequence"/>
</dbReference>
<protein>
    <submittedName>
        <fullName evidence="2">Uncharacterized protein</fullName>
    </submittedName>
</protein>
<keyword evidence="3" id="KW-1185">Reference proteome</keyword>
<sequence>MSECERPDLPISSTSRAGLSHPRSLPKIFRVLWKIQFFAPKSKPKETGELKGLISTVYSRAHVETCCRTRI</sequence>
<comment type="caution">
    <text evidence="2">The sequence shown here is derived from an EMBL/GenBank/DDBJ whole genome shotgun (WGS) entry which is preliminary data.</text>
</comment>
<gene>
    <name evidence="2" type="ORF">GRJ2_002972500</name>
</gene>
<proteinExistence type="predicted"/>
<evidence type="ECO:0000313" key="3">
    <source>
        <dbReference type="Proteomes" id="UP001623348"/>
    </source>
</evidence>
<accession>A0ABC9Y5T2</accession>
<name>A0ABC9Y5T2_GRUJA</name>
<dbReference type="AlphaFoldDB" id="A0ABC9Y5T2"/>